<dbReference type="PANTHER" id="PTHR45138:SF9">
    <property type="entry name" value="DIGUANYLATE CYCLASE DGCM-RELATED"/>
    <property type="match status" value="1"/>
</dbReference>
<dbReference type="SMART" id="SM00267">
    <property type="entry name" value="GGDEF"/>
    <property type="match status" value="1"/>
</dbReference>
<dbReference type="CDD" id="cd01949">
    <property type="entry name" value="GGDEF"/>
    <property type="match status" value="1"/>
</dbReference>
<evidence type="ECO:0000313" key="4">
    <source>
        <dbReference type="EMBL" id="ACP07031.1"/>
    </source>
</evidence>
<dbReference type="EC" id="2.7.7.65" evidence="1"/>
<evidence type="ECO:0000259" key="3">
    <source>
        <dbReference type="PROSITE" id="PS50887"/>
    </source>
</evidence>
<sequence length="535" mass="61234">MVAKHRKSRMETLLNKIKEAGLDAAAVAGEEAIIFWNHVRQHVATTAQERAQSYIISAEYRREMKQWQTSIEELRAALSLLELPTDLELMLSVKHSLSERLLDHGEYVAALSEYVAISNIAVEHGMIDDYVLAVLGMGNLCDAYGDHSRALRYYQKIDSIDHAISSRSLRLRYKLYMLACYISLGRYAAANDLIKECDELSILVSDKLLTGQIMLYQAKLYLQQGKVQKAMMTLANAQYSSSLTPSDWLSSMLRIELAHCLSKAGKAHFATMLLGSTEKRLQNIHSPFLEKRLYEAFSEVCELEGMYKTALVYEKKAFRIESDLMKRIPISELGPIQLRRLSRFELQLKLILSELENRELKETTESQKNTVLQLQQDVFTDPLTKLHNRRWLDVKLKDLLLHETPFAFLVVDIDHFKSINDELSHLVGDKAIVNVSSELASYFKFRGASCVRFGGEEFLVILENVTSDMAQMHAETYRQRIFDFPWQDVLGERGLTVSIGITLHREGENTQRTFYRADKALYRAKANGRNQVCVE</sequence>
<dbReference type="GO" id="GO:0052621">
    <property type="term" value="F:diguanylate cyclase activity"/>
    <property type="evidence" value="ECO:0007669"/>
    <property type="project" value="UniProtKB-EC"/>
</dbReference>
<dbReference type="GO" id="GO:1902201">
    <property type="term" value="P:negative regulation of bacterial-type flagellum-dependent cell motility"/>
    <property type="evidence" value="ECO:0007669"/>
    <property type="project" value="TreeGrafter"/>
</dbReference>
<accession>C3LU76</accession>
<dbReference type="AlphaFoldDB" id="C3LU76"/>
<dbReference type="InterPro" id="IPR000160">
    <property type="entry name" value="GGDEF_dom"/>
</dbReference>
<comment type="catalytic activity">
    <reaction evidence="2">
        <text>2 GTP = 3',3'-c-di-GMP + 2 diphosphate</text>
        <dbReference type="Rhea" id="RHEA:24898"/>
        <dbReference type="ChEBI" id="CHEBI:33019"/>
        <dbReference type="ChEBI" id="CHEBI:37565"/>
        <dbReference type="ChEBI" id="CHEBI:58805"/>
        <dbReference type="EC" id="2.7.7.65"/>
    </reaction>
</comment>
<dbReference type="Gene3D" id="1.25.40.10">
    <property type="entry name" value="Tetratricopeptide repeat domain"/>
    <property type="match status" value="1"/>
</dbReference>
<feature type="domain" description="GGDEF" evidence="3">
    <location>
        <begin position="404"/>
        <end position="535"/>
    </location>
</feature>
<name>C3LU76_VIBCM</name>
<evidence type="ECO:0000313" key="5">
    <source>
        <dbReference type="Proteomes" id="UP000001217"/>
    </source>
</evidence>
<dbReference type="PANTHER" id="PTHR45138">
    <property type="entry name" value="REGULATORY COMPONENTS OF SENSORY TRANSDUCTION SYSTEM"/>
    <property type="match status" value="1"/>
</dbReference>
<dbReference type="FunFam" id="3.30.70.270:FF:000206">
    <property type="match status" value="1"/>
</dbReference>
<dbReference type="KEGG" id="vcm:VCM66_A0047"/>
<dbReference type="InterPro" id="IPR043128">
    <property type="entry name" value="Rev_trsase/Diguanyl_cyclase"/>
</dbReference>
<dbReference type="InterPro" id="IPR011990">
    <property type="entry name" value="TPR-like_helical_dom_sf"/>
</dbReference>
<dbReference type="SUPFAM" id="SSF55073">
    <property type="entry name" value="Nucleotide cyclase"/>
    <property type="match status" value="1"/>
</dbReference>
<dbReference type="Pfam" id="PF00990">
    <property type="entry name" value="GGDEF"/>
    <property type="match status" value="1"/>
</dbReference>
<proteinExistence type="predicted"/>
<dbReference type="EMBL" id="CP001234">
    <property type="protein sequence ID" value="ACP07031.1"/>
    <property type="molecule type" value="Genomic_DNA"/>
</dbReference>
<dbReference type="InterPro" id="IPR029787">
    <property type="entry name" value="Nucleotide_cyclase"/>
</dbReference>
<dbReference type="SUPFAM" id="SSF48452">
    <property type="entry name" value="TPR-like"/>
    <property type="match status" value="1"/>
</dbReference>
<dbReference type="HOGENOM" id="CLU_516725_0_0_6"/>
<dbReference type="GO" id="GO:0005886">
    <property type="term" value="C:plasma membrane"/>
    <property type="evidence" value="ECO:0007669"/>
    <property type="project" value="TreeGrafter"/>
</dbReference>
<gene>
    <name evidence="4" type="ordered locus">VCM66_A0047</name>
</gene>
<dbReference type="GO" id="GO:0043709">
    <property type="term" value="P:cell adhesion involved in single-species biofilm formation"/>
    <property type="evidence" value="ECO:0007669"/>
    <property type="project" value="TreeGrafter"/>
</dbReference>
<dbReference type="InterPro" id="IPR050469">
    <property type="entry name" value="Diguanylate_Cyclase"/>
</dbReference>
<dbReference type="Gene3D" id="3.30.70.270">
    <property type="match status" value="1"/>
</dbReference>
<dbReference type="PROSITE" id="PS50887">
    <property type="entry name" value="GGDEF"/>
    <property type="match status" value="1"/>
</dbReference>
<evidence type="ECO:0000256" key="1">
    <source>
        <dbReference type="ARBA" id="ARBA00012528"/>
    </source>
</evidence>
<protein>
    <recommendedName>
        <fullName evidence="1">diguanylate cyclase</fullName>
        <ecNumber evidence="1">2.7.7.65</ecNumber>
    </recommendedName>
</protein>
<evidence type="ECO:0000256" key="2">
    <source>
        <dbReference type="ARBA" id="ARBA00034247"/>
    </source>
</evidence>
<organism evidence="4 5">
    <name type="scientific">Vibrio cholerae serotype O1 (strain M66-2)</name>
    <dbReference type="NCBI Taxonomy" id="579112"/>
    <lineage>
        <taxon>Bacteria</taxon>
        <taxon>Pseudomonadati</taxon>
        <taxon>Pseudomonadota</taxon>
        <taxon>Gammaproteobacteria</taxon>
        <taxon>Vibrionales</taxon>
        <taxon>Vibrionaceae</taxon>
        <taxon>Vibrio</taxon>
    </lineage>
</organism>
<dbReference type="NCBIfam" id="TIGR00254">
    <property type="entry name" value="GGDEF"/>
    <property type="match status" value="1"/>
</dbReference>
<reference evidence="4 5" key="1">
    <citation type="journal article" date="2008" name="PLoS ONE">
        <title>A recalibrated molecular clock and independent origins for the cholera pandemic clones.</title>
        <authorList>
            <person name="Feng L."/>
            <person name="Reeves P.R."/>
            <person name="Lan R."/>
            <person name="Ren Y."/>
            <person name="Gao C."/>
            <person name="Zhou Z."/>
            <person name="Ren Y."/>
            <person name="Cheng J."/>
            <person name="Wang W."/>
            <person name="Wang J."/>
            <person name="Qian W."/>
            <person name="Li D."/>
            <person name="Wang L."/>
        </authorList>
    </citation>
    <scope>NUCLEOTIDE SEQUENCE [LARGE SCALE GENOMIC DNA]</scope>
    <source>
        <strain evidence="4 5">M66-2</strain>
    </source>
</reference>
<dbReference type="Proteomes" id="UP000001217">
    <property type="component" value="Chromosome II"/>
</dbReference>